<dbReference type="EMBL" id="VRLR01000001">
    <property type="protein sequence ID" value="TXK83299.1"/>
    <property type="molecule type" value="Genomic_DNA"/>
</dbReference>
<comment type="caution">
    <text evidence="4">The sequence shown here is derived from an EMBL/GenBank/DDBJ whole genome shotgun (WGS) entry which is preliminary data.</text>
</comment>
<evidence type="ECO:0000313" key="4">
    <source>
        <dbReference type="EMBL" id="TXK83299.1"/>
    </source>
</evidence>
<evidence type="ECO:0000256" key="2">
    <source>
        <dbReference type="ARBA" id="ARBA00009035"/>
    </source>
</evidence>
<protein>
    <submittedName>
        <fullName evidence="4">Nucleoid-associated protein</fullName>
    </submittedName>
</protein>
<organism evidence="4 5">
    <name type="scientific">Rheinheimera tangshanensis</name>
    <dbReference type="NCBI Taxonomy" id="400153"/>
    <lineage>
        <taxon>Bacteria</taxon>
        <taxon>Pseudomonadati</taxon>
        <taxon>Pseudomonadota</taxon>
        <taxon>Gammaproteobacteria</taxon>
        <taxon>Chromatiales</taxon>
        <taxon>Chromatiaceae</taxon>
        <taxon>Rheinheimera</taxon>
    </lineage>
</organism>
<comment type="similarity">
    <text evidence="2">Belongs to the YejK family.</text>
</comment>
<gene>
    <name evidence="4" type="ORF">FU839_03230</name>
</gene>
<comment type="subcellular location">
    <subcellularLocation>
        <location evidence="1">Cytoplasm</location>
        <location evidence="1">Nucleoid</location>
    </subcellularLocation>
</comment>
<sequence>MGITIQKVIIHELIKEQHKPFEAVDKKTVVLPTDNAVVLKLVQGVADLYGRRNNSAHYGTFMTGIAAGKFPPSFYNYFDLVAPKDNDFIAVSHSAMDELERSARNIAAASGGYILAADYESEQGRFFLIAMLKKKAGIKLSDQLVPETVQELDLNSLHQAARINFDRFGQYKTANDEEKSEINYLSFVSPSTNKSTAGYFIKALGCAKGTASAKATSLVLTESVDFFRGNPELKPARLKFKEDLTAYLSDCANSRKSATLSRVEAIARKYFPQDDHQKAEELAEQLYARLNGEKNAIPNEFPVSKTVLNKHISIKHKTEKWDISFEVSALGVTSNADIQYDQKEARLVIRRLPAEMREKIEQALCDRNQES</sequence>
<keyword evidence="3" id="KW-0963">Cytoplasm</keyword>
<dbReference type="GO" id="GO:0043590">
    <property type="term" value="C:bacterial nucleoid"/>
    <property type="evidence" value="ECO:0007669"/>
    <property type="project" value="TreeGrafter"/>
</dbReference>
<dbReference type="GO" id="GO:0003727">
    <property type="term" value="F:single-stranded RNA binding"/>
    <property type="evidence" value="ECO:0007669"/>
    <property type="project" value="TreeGrafter"/>
</dbReference>
<evidence type="ECO:0000256" key="3">
    <source>
        <dbReference type="ARBA" id="ARBA00022490"/>
    </source>
</evidence>
<dbReference type="GO" id="GO:0003690">
    <property type="term" value="F:double-stranded DNA binding"/>
    <property type="evidence" value="ECO:0007669"/>
    <property type="project" value="TreeGrafter"/>
</dbReference>
<dbReference type="InterPro" id="IPR007358">
    <property type="entry name" value="Nucleoid_associated_NdpA"/>
</dbReference>
<dbReference type="Pfam" id="PF04245">
    <property type="entry name" value="NA37"/>
    <property type="match status" value="1"/>
</dbReference>
<dbReference type="OrthoDB" id="9131762at2"/>
<reference evidence="4 5" key="1">
    <citation type="submission" date="2019-08" db="EMBL/GenBank/DDBJ databases">
        <title>Draft genome analysis of Rheinheimera tangshanensis isolated from the roots of fresh rice plants (Oryza sativa).</title>
        <authorList>
            <person name="Yu Q."/>
            <person name="Qi Y."/>
            <person name="Zhang H."/>
            <person name="Pu J."/>
        </authorList>
    </citation>
    <scope>NUCLEOTIDE SEQUENCE [LARGE SCALE GENOMIC DNA]</scope>
    <source>
        <strain evidence="4 5">JA3-B52</strain>
    </source>
</reference>
<accession>A0A5C8M5T0</accession>
<evidence type="ECO:0000313" key="5">
    <source>
        <dbReference type="Proteomes" id="UP000321814"/>
    </source>
</evidence>
<name>A0A5C8M5T0_9GAMM</name>
<keyword evidence="5" id="KW-1185">Reference proteome</keyword>
<proteinExistence type="inferred from homology"/>
<dbReference type="PANTHER" id="PTHR38772">
    <property type="match status" value="1"/>
</dbReference>
<dbReference type="PANTHER" id="PTHR38772:SF1">
    <property type="entry name" value="NUCLEOID-ASSOCIATED PROTEIN YEJK"/>
    <property type="match status" value="1"/>
</dbReference>
<dbReference type="Proteomes" id="UP000321814">
    <property type="component" value="Unassembled WGS sequence"/>
</dbReference>
<evidence type="ECO:0000256" key="1">
    <source>
        <dbReference type="ARBA" id="ARBA00004453"/>
    </source>
</evidence>
<dbReference type="RefSeq" id="WP_147903136.1">
    <property type="nucleotide sequence ID" value="NZ_BAAAGC010000002.1"/>
</dbReference>
<dbReference type="AlphaFoldDB" id="A0A5C8M5T0"/>